<comment type="caution">
    <text evidence="2">The sequence shown here is derived from an EMBL/GenBank/DDBJ whole genome shotgun (WGS) entry which is preliminary data.</text>
</comment>
<gene>
    <name evidence="2" type="ORF">BDA96_01G238200</name>
</gene>
<protein>
    <recommendedName>
        <fullName evidence="1">KIB1-4 beta-propeller domain-containing protein</fullName>
    </recommendedName>
</protein>
<dbReference type="Proteomes" id="UP000807115">
    <property type="component" value="Chromosome 1"/>
</dbReference>
<organism evidence="2 3">
    <name type="scientific">Sorghum bicolor</name>
    <name type="common">Sorghum</name>
    <name type="synonym">Sorghum vulgare</name>
    <dbReference type="NCBI Taxonomy" id="4558"/>
    <lineage>
        <taxon>Eukaryota</taxon>
        <taxon>Viridiplantae</taxon>
        <taxon>Streptophyta</taxon>
        <taxon>Embryophyta</taxon>
        <taxon>Tracheophyta</taxon>
        <taxon>Spermatophyta</taxon>
        <taxon>Magnoliopsida</taxon>
        <taxon>Liliopsida</taxon>
        <taxon>Poales</taxon>
        <taxon>Poaceae</taxon>
        <taxon>PACMAD clade</taxon>
        <taxon>Panicoideae</taxon>
        <taxon>Andropogonodae</taxon>
        <taxon>Andropogoneae</taxon>
        <taxon>Sorghinae</taxon>
        <taxon>Sorghum</taxon>
    </lineage>
</organism>
<evidence type="ECO:0000313" key="3">
    <source>
        <dbReference type="Proteomes" id="UP000807115"/>
    </source>
</evidence>
<dbReference type="InterPro" id="IPR005174">
    <property type="entry name" value="KIB1-4_b-propeller"/>
</dbReference>
<dbReference type="Pfam" id="PF03478">
    <property type="entry name" value="Beta-prop_KIB1-4"/>
    <property type="match status" value="1"/>
</dbReference>
<dbReference type="PANTHER" id="PTHR33165">
    <property type="entry name" value="F-BOX DOMAIN CONTAINING PROTEIN-LIKE-RELATED"/>
    <property type="match status" value="1"/>
</dbReference>
<reference evidence="2" key="1">
    <citation type="journal article" date="2019" name="BMC Genomics">
        <title>A new reference genome for Sorghum bicolor reveals high levels of sequence similarity between sweet and grain genotypes: implications for the genetics of sugar metabolism.</title>
        <authorList>
            <person name="Cooper E.A."/>
            <person name="Brenton Z.W."/>
            <person name="Flinn B.S."/>
            <person name="Jenkins J."/>
            <person name="Shu S."/>
            <person name="Flowers D."/>
            <person name="Luo F."/>
            <person name="Wang Y."/>
            <person name="Xia P."/>
            <person name="Barry K."/>
            <person name="Daum C."/>
            <person name="Lipzen A."/>
            <person name="Yoshinaga Y."/>
            <person name="Schmutz J."/>
            <person name="Saski C."/>
            <person name="Vermerris W."/>
            <person name="Kresovich S."/>
        </authorList>
    </citation>
    <scope>NUCLEOTIDE SEQUENCE</scope>
</reference>
<evidence type="ECO:0000259" key="1">
    <source>
        <dbReference type="Pfam" id="PF03478"/>
    </source>
</evidence>
<dbReference type="AlphaFoldDB" id="A0A921S0F5"/>
<dbReference type="EMBL" id="CM027680">
    <property type="protein sequence ID" value="KAG0549241.1"/>
    <property type="molecule type" value="Genomic_DNA"/>
</dbReference>
<dbReference type="PANTHER" id="PTHR33165:SF53">
    <property type="entry name" value="OS04G0486300 PROTEIN"/>
    <property type="match status" value="1"/>
</dbReference>
<accession>A0A921S0F5</accession>
<reference evidence="2" key="2">
    <citation type="submission" date="2020-10" db="EMBL/GenBank/DDBJ databases">
        <authorList>
            <person name="Cooper E.A."/>
            <person name="Brenton Z.W."/>
            <person name="Flinn B.S."/>
            <person name="Jenkins J."/>
            <person name="Shu S."/>
            <person name="Flowers D."/>
            <person name="Luo F."/>
            <person name="Wang Y."/>
            <person name="Xia P."/>
            <person name="Barry K."/>
            <person name="Daum C."/>
            <person name="Lipzen A."/>
            <person name="Yoshinaga Y."/>
            <person name="Schmutz J."/>
            <person name="Saski C."/>
            <person name="Vermerris W."/>
            <person name="Kresovich S."/>
        </authorList>
    </citation>
    <scope>NUCLEOTIDE SEQUENCE</scope>
</reference>
<evidence type="ECO:0000313" key="2">
    <source>
        <dbReference type="EMBL" id="KAG0549241.1"/>
    </source>
</evidence>
<name>A0A921S0F5_SORBI</name>
<proteinExistence type="predicted"/>
<feature type="domain" description="KIB1-4 beta-propeller" evidence="1">
    <location>
        <begin position="28"/>
        <end position="287"/>
    </location>
</feature>
<sequence length="351" mass="38468">MMFPEGHRIYPGHPDLGGCARFLHLDTGALVRAHVPLLGDSYWAVDSIDGLLLLVRDPDPDYGGAVRLLHPFTGDFAELPPLGTLLPHLGPQLHGCPPEYRIRKLARIVSASVSFDAAGAMTVTLALPEVGRAAFATPLDQQWTLSSWEHEMGFPLSFQGKLYVLHTPFGEDVHQVLQINPPVQQDGVGGGRVLPPPELIATVPEDKIPYPNLGLVECGSEILVLGNDYSDLYGTQIFVYKLADLALQRFVPIKSLGGNTLFMEQRNISVSSKILHTFKGDNVVYFTGSRIVQYHLGSDSLSTAVDNCSLFGRAPGPSPLVLYVFSCCIRNPWSRGIVFRRDIEGCPWIKT</sequence>